<protein>
    <submittedName>
        <fullName evidence="3">Type I site-specific deoxyribonuclease, HsdR family</fullName>
    </submittedName>
</protein>
<dbReference type="Gene3D" id="3.40.50.300">
    <property type="entry name" value="P-loop containing nucleotide triphosphate hydrolases"/>
    <property type="match status" value="1"/>
</dbReference>
<organism evidence="3 4">
    <name type="scientific">Yersinia enterocolitica</name>
    <dbReference type="NCBI Taxonomy" id="630"/>
    <lineage>
        <taxon>Bacteria</taxon>
        <taxon>Pseudomonadati</taxon>
        <taxon>Pseudomonadota</taxon>
        <taxon>Gammaproteobacteria</taxon>
        <taxon>Enterobacterales</taxon>
        <taxon>Yersiniaceae</taxon>
        <taxon>Yersinia</taxon>
    </lineage>
</organism>
<sequence>MTDHTLFQAICRVNRLDGEDKEYGYIIDYKDLFRSLDKAITGYTTGAFDDYDRDDVDGLLKNRLEQATLDLDSALEVVRSLCEPVKAPRELQDYQHYFCGQSGGKPNDIRRKRGAAPFILSECRPPAARLRQPGE</sequence>
<dbReference type="GO" id="GO:0009307">
    <property type="term" value="P:DNA restriction-modification system"/>
    <property type="evidence" value="ECO:0007669"/>
    <property type="project" value="UniProtKB-KW"/>
</dbReference>
<accession>A0A0H5HT94</accession>
<gene>
    <name evidence="3" type="ORF">ERS137941_04221</name>
</gene>
<proteinExistence type="predicted"/>
<feature type="domain" description="Restriction endonuclease type I HsdR second RecA-like helicase" evidence="2">
    <location>
        <begin position="1"/>
        <end position="31"/>
    </location>
</feature>
<dbReference type="PANTHER" id="PTHR30195">
    <property type="entry name" value="TYPE I SITE-SPECIFIC DEOXYRIBONUCLEASE PROTEIN SUBUNIT M AND R"/>
    <property type="match status" value="1"/>
</dbReference>
<dbReference type="InterPro" id="IPR051268">
    <property type="entry name" value="Type-I_R_enzyme_R_subunit"/>
</dbReference>
<dbReference type="Proteomes" id="UP000048841">
    <property type="component" value="Unassembled WGS sequence"/>
</dbReference>
<evidence type="ECO:0000256" key="1">
    <source>
        <dbReference type="ARBA" id="ARBA00022747"/>
    </source>
</evidence>
<name>A0A0H5HT94_YEREN</name>
<dbReference type="AlphaFoldDB" id="A0A0H5HT94"/>
<dbReference type="PANTHER" id="PTHR30195:SF15">
    <property type="entry name" value="TYPE I RESTRICTION ENZYME HINDI ENDONUCLEASE SUBUNIT"/>
    <property type="match status" value="1"/>
</dbReference>
<evidence type="ECO:0000313" key="4">
    <source>
        <dbReference type="Proteomes" id="UP000048841"/>
    </source>
</evidence>
<dbReference type="Pfam" id="PF22679">
    <property type="entry name" value="T1R_D3-like"/>
    <property type="match status" value="1"/>
</dbReference>
<dbReference type="InterPro" id="IPR027417">
    <property type="entry name" value="P-loop_NTPase"/>
</dbReference>
<evidence type="ECO:0000313" key="3">
    <source>
        <dbReference type="EMBL" id="CFQ77579.1"/>
    </source>
</evidence>
<reference evidence="3 4" key="1">
    <citation type="submission" date="2015-03" db="EMBL/GenBank/DDBJ databases">
        <authorList>
            <person name="Murphy D."/>
        </authorList>
    </citation>
    <scope>NUCLEOTIDE SEQUENCE [LARGE SCALE GENOMIC DNA]</scope>
    <source>
        <strain evidence="3 4">IP26249</strain>
    </source>
</reference>
<evidence type="ECO:0000259" key="2">
    <source>
        <dbReference type="Pfam" id="PF22679"/>
    </source>
</evidence>
<keyword evidence="1" id="KW-0680">Restriction system</keyword>
<dbReference type="EMBL" id="CGBR01000071">
    <property type="protein sequence ID" value="CFQ77579.1"/>
    <property type="molecule type" value="Genomic_DNA"/>
</dbReference>
<dbReference type="InterPro" id="IPR055180">
    <property type="entry name" value="HsdR_RecA-like_helicase_dom_2"/>
</dbReference>